<organism evidence="2 3">
    <name type="scientific">Coccidioides immitis RMSCC 2394</name>
    <dbReference type="NCBI Taxonomy" id="404692"/>
    <lineage>
        <taxon>Eukaryota</taxon>
        <taxon>Fungi</taxon>
        <taxon>Dikarya</taxon>
        <taxon>Ascomycota</taxon>
        <taxon>Pezizomycotina</taxon>
        <taxon>Eurotiomycetes</taxon>
        <taxon>Eurotiomycetidae</taxon>
        <taxon>Onygenales</taxon>
        <taxon>Onygenaceae</taxon>
        <taxon>Coccidioides</taxon>
    </lineage>
</organism>
<reference evidence="3" key="1">
    <citation type="journal article" date="2010" name="Genome Res.">
        <title>Population genomic sequencing of Coccidioides fungi reveals recent hybridization and transposon control.</title>
        <authorList>
            <person name="Neafsey D.E."/>
            <person name="Barker B.M."/>
            <person name="Sharpton T.J."/>
            <person name="Stajich J.E."/>
            <person name="Park D.J."/>
            <person name="Whiston E."/>
            <person name="Hung C.-Y."/>
            <person name="McMahan C."/>
            <person name="White J."/>
            <person name="Sykes S."/>
            <person name="Heiman D."/>
            <person name="Young S."/>
            <person name="Zeng Q."/>
            <person name="Abouelleil A."/>
            <person name="Aftuck L."/>
            <person name="Bessette D."/>
            <person name="Brown A."/>
            <person name="FitzGerald M."/>
            <person name="Lui A."/>
            <person name="Macdonald J.P."/>
            <person name="Priest M."/>
            <person name="Orbach M.J."/>
            <person name="Galgiani J.N."/>
            <person name="Kirkland T.N."/>
            <person name="Cole G.T."/>
            <person name="Birren B.W."/>
            <person name="Henn M.R."/>
            <person name="Taylor J.W."/>
            <person name="Rounsley S.D."/>
        </authorList>
    </citation>
    <scope>NUCLEOTIDE SEQUENCE [LARGE SCALE GENOMIC DNA]</scope>
    <source>
        <strain evidence="3">RMSCC 2394</strain>
    </source>
</reference>
<accession>A0A0J7B222</accession>
<dbReference type="Proteomes" id="UP000054565">
    <property type="component" value="Unassembled WGS sequence"/>
</dbReference>
<feature type="region of interest" description="Disordered" evidence="1">
    <location>
        <begin position="19"/>
        <end position="40"/>
    </location>
</feature>
<evidence type="ECO:0000256" key="1">
    <source>
        <dbReference type="SAM" id="MobiDB-lite"/>
    </source>
</evidence>
<gene>
    <name evidence="2" type="ORF">CIRG_03564</name>
</gene>
<evidence type="ECO:0000313" key="2">
    <source>
        <dbReference type="EMBL" id="KMP03872.1"/>
    </source>
</evidence>
<name>A0A0J7B222_COCIT</name>
<dbReference type="AlphaFoldDB" id="A0A0J7B222"/>
<evidence type="ECO:0000313" key="3">
    <source>
        <dbReference type="Proteomes" id="UP000054565"/>
    </source>
</evidence>
<feature type="compositionally biased region" description="Polar residues" evidence="1">
    <location>
        <begin position="19"/>
        <end position="39"/>
    </location>
</feature>
<proteinExistence type="predicted"/>
<protein>
    <submittedName>
        <fullName evidence="2">Uncharacterized protein</fullName>
    </submittedName>
</protein>
<sequence length="144" mass="15583">MITVGLHKCRCNVFPITSSRMSGGQQQERPRLTTPSTASRARKNAARYSPSLSQLRGADFTSYSSYWPAIGEWLSTSRLQSPTQPANPQYIHLLFISAIASIQTALILPASANCPPRRCFLSAHFLSLPSLTAASIAELSSEGG</sequence>
<dbReference type="EMBL" id="DS028094">
    <property type="protein sequence ID" value="KMP03872.1"/>
    <property type="molecule type" value="Genomic_DNA"/>
</dbReference>